<dbReference type="InterPro" id="IPR016024">
    <property type="entry name" value="ARM-type_fold"/>
</dbReference>
<organism evidence="1 2">
    <name type="scientific">Micromonospora profundi</name>
    <dbReference type="NCBI Taxonomy" id="1420889"/>
    <lineage>
        <taxon>Bacteria</taxon>
        <taxon>Bacillati</taxon>
        <taxon>Actinomycetota</taxon>
        <taxon>Actinomycetes</taxon>
        <taxon>Micromonosporales</taxon>
        <taxon>Micromonosporaceae</taxon>
        <taxon>Micromonospora</taxon>
    </lineage>
</organism>
<sequence>MRWTPGHGDRPSADVALAAIVAAARRAVGGGREPLDDLASLLTDVAATDDSDLGRAALAVIAESPRLTAWLDNSARQTVWHRPSRSSQLNQLIKRLHQPTVAPLVAALASTNSDGHVRERAVRVMLTDRSPDLLPFLVLRTGDWVAQVREPARAGLALLLADDPARYLPAALPMALLMDARTRGGFAVNQVTAALLSAPPAVRRVVGAAGSPAQRRLVFELEMTQRRLRIDDLVAVAESETDVRLRSLAAEAACREAVWTGRLPILRRLARDRRPDVRSVALTGLLRLGEQAEVATRLDDTASLVRAIAREAARRAGIDARAHYRASIGGPEPTPGAIAGFSETASESDAHLLDGLLSHPAAKIRAAAVRGLRHLGAVDAHQVTPLLTDPSPSVVREAVNALRPVAATLAAELPWQLLAGPRVELRRAGYRLLGTRDVPERLRAALLLAVDPDPGLARRGRADLTRLVRDADHTTWRRTRLPTLDIPPAQRADLGALAQRAAPAVGEQVSAQLAAWLTRSVQAG</sequence>
<dbReference type="Proteomes" id="UP001235874">
    <property type="component" value="Chromosome"/>
</dbReference>
<dbReference type="KEGG" id="mprn:Q3V37_13245"/>
<protein>
    <recommendedName>
        <fullName evidence="3">HEAT repeat domain-containing protein</fullName>
    </recommendedName>
</protein>
<evidence type="ECO:0008006" key="3">
    <source>
        <dbReference type="Google" id="ProtNLM"/>
    </source>
</evidence>
<name>A0AAJ6L4G9_9ACTN</name>
<dbReference type="EMBL" id="CP130472">
    <property type="protein sequence ID" value="WLS48105.1"/>
    <property type="molecule type" value="Genomic_DNA"/>
</dbReference>
<reference evidence="1 2" key="1">
    <citation type="submission" date="2023-07" db="EMBL/GenBank/DDBJ databases">
        <title>Micromonospora profundi TRM 95458 converts glycerol to a new osmotic compound.</title>
        <authorList>
            <person name="Lu D."/>
        </authorList>
    </citation>
    <scope>NUCLEOTIDE SEQUENCE [LARGE SCALE GENOMIC DNA]</scope>
    <source>
        <strain evidence="1 2">TRM95458</strain>
    </source>
</reference>
<keyword evidence="2" id="KW-1185">Reference proteome</keyword>
<dbReference type="RefSeq" id="WP_306273614.1">
    <property type="nucleotide sequence ID" value="NZ_CP130472.1"/>
</dbReference>
<evidence type="ECO:0000313" key="1">
    <source>
        <dbReference type="EMBL" id="WLS48105.1"/>
    </source>
</evidence>
<evidence type="ECO:0000313" key="2">
    <source>
        <dbReference type="Proteomes" id="UP001235874"/>
    </source>
</evidence>
<gene>
    <name evidence="1" type="ORF">Q3V37_13245</name>
</gene>
<accession>A0AAJ6L4G9</accession>
<proteinExistence type="predicted"/>
<dbReference type="Gene3D" id="1.25.10.10">
    <property type="entry name" value="Leucine-rich Repeat Variant"/>
    <property type="match status" value="1"/>
</dbReference>
<dbReference type="SUPFAM" id="SSF48371">
    <property type="entry name" value="ARM repeat"/>
    <property type="match status" value="1"/>
</dbReference>
<dbReference type="InterPro" id="IPR011989">
    <property type="entry name" value="ARM-like"/>
</dbReference>
<dbReference type="AlphaFoldDB" id="A0AAJ6L4G9"/>